<feature type="compositionally biased region" description="Polar residues" evidence="1">
    <location>
        <begin position="327"/>
        <end position="336"/>
    </location>
</feature>
<feature type="compositionally biased region" description="Polar residues" evidence="1">
    <location>
        <begin position="115"/>
        <end position="124"/>
    </location>
</feature>
<feature type="compositionally biased region" description="Polar residues" evidence="1">
    <location>
        <begin position="350"/>
        <end position="373"/>
    </location>
</feature>
<name>A0A6P8ZVK0_THRPL</name>
<proteinExistence type="predicted"/>
<feature type="region of interest" description="Disordered" evidence="1">
    <location>
        <begin position="320"/>
        <end position="410"/>
    </location>
</feature>
<dbReference type="GeneID" id="117650023"/>
<keyword evidence="2" id="KW-1185">Reference proteome</keyword>
<sequence>MDSQMQANFLNHMLKFFAPKEKDEGNAVPDVDVPSTPSAPDLPILVGMLLSAGFDVKYSDKGERGGSSAGCRAIIICQRSGTRVVMQGEGPCTCPSEEALNNHLHPPGRAGQAPSRATSPTPSAVGQLEDPLNISMTSTTDDNALAPPRLTRQRTWSRDGDSASGSATQDTASPVNRRLSAPPGSLNSQWTTLQGDELNVMAATDLLQEAMCLLTGVKKPNLRNTPVGPSRRLSAVSRRMSTDRFAQPLRPLSRTSSASSSSGLGSVQSTSSHSDTPRPPRPTASTCKMGPETLASVRNGPTLRRTISACAGTGTTATTALSAKARQTPTTSLLNRTKSDANKKGPPEASSGTQSVVTKVTSLIKPPSTTTKPFTRPSLRAGIKTNASLIAKPSQPKTVSKSPEMESIKL</sequence>
<reference evidence="3" key="1">
    <citation type="submission" date="2025-08" db="UniProtKB">
        <authorList>
            <consortium name="RefSeq"/>
        </authorList>
    </citation>
    <scope>IDENTIFICATION</scope>
    <source>
        <tissue evidence="3">Total insect</tissue>
    </source>
</reference>
<protein>
    <submittedName>
        <fullName evidence="3">Mucin-3A-like</fullName>
    </submittedName>
</protein>
<dbReference type="InParanoid" id="A0A6P8ZVK0"/>
<dbReference type="OrthoDB" id="10566089at2759"/>
<gene>
    <name evidence="3" type="primary">LOC117650023</name>
</gene>
<dbReference type="AlphaFoldDB" id="A0A6P8ZVK0"/>
<evidence type="ECO:0000256" key="1">
    <source>
        <dbReference type="SAM" id="MobiDB-lite"/>
    </source>
</evidence>
<evidence type="ECO:0000313" key="2">
    <source>
        <dbReference type="Proteomes" id="UP000515158"/>
    </source>
</evidence>
<feature type="region of interest" description="Disordered" evidence="1">
    <location>
        <begin position="219"/>
        <end position="301"/>
    </location>
</feature>
<feature type="compositionally biased region" description="Polar residues" evidence="1">
    <location>
        <begin position="163"/>
        <end position="174"/>
    </location>
</feature>
<organism evidence="3">
    <name type="scientific">Thrips palmi</name>
    <name type="common">Melon thrips</name>
    <dbReference type="NCBI Taxonomy" id="161013"/>
    <lineage>
        <taxon>Eukaryota</taxon>
        <taxon>Metazoa</taxon>
        <taxon>Ecdysozoa</taxon>
        <taxon>Arthropoda</taxon>
        <taxon>Hexapoda</taxon>
        <taxon>Insecta</taxon>
        <taxon>Pterygota</taxon>
        <taxon>Neoptera</taxon>
        <taxon>Paraneoptera</taxon>
        <taxon>Thysanoptera</taxon>
        <taxon>Terebrantia</taxon>
        <taxon>Thripoidea</taxon>
        <taxon>Thripidae</taxon>
        <taxon>Thrips</taxon>
    </lineage>
</organism>
<accession>A0A6P8ZVK0</accession>
<dbReference type="KEGG" id="tpal:117650023"/>
<feature type="compositionally biased region" description="Basic and acidic residues" evidence="1">
    <location>
        <begin position="337"/>
        <end position="346"/>
    </location>
</feature>
<evidence type="ECO:0000313" key="3">
    <source>
        <dbReference type="RefSeq" id="XP_034249169.1"/>
    </source>
</evidence>
<dbReference type="Proteomes" id="UP000515158">
    <property type="component" value="Unplaced"/>
</dbReference>
<feature type="compositionally biased region" description="Low complexity" evidence="1">
    <location>
        <begin position="253"/>
        <end position="274"/>
    </location>
</feature>
<feature type="region of interest" description="Disordered" evidence="1">
    <location>
        <begin position="103"/>
        <end position="190"/>
    </location>
</feature>
<dbReference type="RefSeq" id="XP_034249169.1">
    <property type="nucleotide sequence ID" value="XM_034393278.1"/>
</dbReference>